<organism evidence="2 3">
    <name type="scientific">Nannochloropsis gaditana</name>
    <dbReference type="NCBI Taxonomy" id="72520"/>
    <lineage>
        <taxon>Eukaryota</taxon>
        <taxon>Sar</taxon>
        <taxon>Stramenopiles</taxon>
        <taxon>Ochrophyta</taxon>
        <taxon>Eustigmatophyceae</taxon>
        <taxon>Eustigmatales</taxon>
        <taxon>Monodopsidaceae</taxon>
        <taxon>Nannochloropsis</taxon>
    </lineage>
</organism>
<dbReference type="Proteomes" id="UP000019335">
    <property type="component" value="Chromosome 9"/>
</dbReference>
<dbReference type="AlphaFoldDB" id="W7U0N7"/>
<feature type="chain" id="PRO_5004904803" evidence="1">
    <location>
        <begin position="29"/>
        <end position="114"/>
    </location>
</feature>
<reference evidence="2 3" key="1">
    <citation type="journal article" date="2014" name="Mol. Plant">
        <title>Chromosome Scale Genome Assembly and Transcriptome Profiling of Nannochloropsis gaditana in Nitrogen Depletion.</title>
        <authorList>
            <person name="Corteggiani Carpinelli E."/>
            <person name="Telatin A."/>
            <person name="Vitulo N."/>
            <person name="Forcato C."/>
            <person name="D'Angelo M."/>
            <person name="Schiavon R."/>
            <person name="Vezzi A."/>
            <person name="Giacometti G.M."/>
            <person name="Morosinotto T."/>
            <person name="Valle G."/>
        </authorList>
    </citation>
    <scope>NUCLEOTIDE SEQUENCE [LARGE SCALE GENOMIC DNA]</scope>
    <source>
        <strain evidence="2 3">B-31</strain>
    </source>
</reference>
<keyword evidence="3" id="KW-1185">Reference proteome</keyword>
<protein>
    <submittedName>
        <fullName evidence="2">Uncharacterized protein</fullName>
    </submittedName>
</protein>
<keyword evidence="1" id="KW-0732">Signal</keyword>
<evidence type="ECO:0000256" key="1">
    <source>
        <dbReference type="SAM" id="SignalP"/>
    </source>
</evidence>
<dbReference type="EMBL" id="AZIL01000650">
    <property type="protein sequence ID" value="EWM26451.1"/>
    <property type="molecule type" value="Genomic_DNA"/>
</dbReference>
<comment type="caution">
    <text evidence="2">The sequence shown here is derived from an EMBL/GenBank/DDBJ whole genome shotgun (WGS) entry which is preliminary data.</text>
</comment>
<evidence type="ECO:0000313" key="2">
    <source>
        <dbReference type="EMBL" id="EWM26451.1"/>
    </source>
</evidence>
<evidence type="ECO:0000313" key="3">
    <source>
        <dbReference type="Proteomes" id="UP000019335"/>
    </source>
</evidence>
<proteinExistence type="predicted"/>
<name>W7U0N7_9STRA</name>
<gene>
    <name evidence="2" type="ORF">Naga_100144g3</name>
</gene>
<feature type="signal peptide" evidence="1">
    <location>
        <begin position="1"/>
        <end position="28"/>
    </location>
</feature>
<accession>W7U0N7</accession>
<sequence>MQNVHNLRGLLAVVSTALFVCLLIPARAQTQPHHSNILQRPDYTSGDFSSDRNENIVSLASERVIASSEEIAGKNGGSLEAEGRELRIGDSAFAMMMTLNANYLRVNMWKDTTL</sequence>